<reference evidence="2 3" key="1">
    <citation type="journal article" date="2015" name="PLoS Pathog.">
        <title>Leptomonas seymouri: Adaptations to the Dixenous Life Cycle Analyzed by Genome Sequencing, Transcriptome Profiling and Co-infection with Leishmania donovani.</title>
        <authorList>
            <person name="Kraeva N."/>
            <person name="Butenko A."/>
            <person name="Hlavacova J."/>
            <person name="Kostygov A."/>
            <person name="Myskova J."/>
            <person name="Grybchuk D."/>
            <person name="Lestinova T."/>
            <person name="Votypka J."/>
            <person name="Volf P."/>
            <person name="Opperdoes F."/>
            <person name="Flegontov P."/>
            <person name="Lukes J."/>
            <person name="Yurchenko V."/>
        </authorList>
    </citation>
    <scope>NUCLEOTIDE SEQUENCE [LARGE SCALE GENOMIC DNA]</scope>
    <source>
        <strain evidence="2 3">ATCC 30220</strain>
    </source>
</reference>
<dbReference type="AlphaFoldDB" id="A0A0N1IJ59"/>
<name>A0A0N1IJ59_LEPSE</name>
<dbReference type="OrthoDB" id="273093at2759"/>
<dbReference type="VEuPathDB" id="TriTrypDB:Lsey_0230_0090"/>
<evidence type="ECO:0000313" key="3">
    <source>
        <dbReference type="Proteomes" id="UP000038009"/>
    </source>
</evidence>
<organism evidence="2 3">
    <name type="scientific">Leptomonas seymouri</name>
    <dbReference type="NCBI Taxonomy" id="5684"/>
    <lineage>
        <taxon>Eukaryota</taxon>
        <taxon>Discoba</taxon>
        <taxon>Euglenozoa</taxon>
        <taxon>Kinetoplastea</taxon>
        <taxon>Metakinetoplastina</taxon>
        <taxon>Trypanosomatida</taxon>
        <taxon>Trypanosomatidae</taxon>
        <taxon>Leishmaniinae</taxon>
        <taxon>Leptomonas</taxon>
    </lineage>
</organism>
<accession>A0A0N1IJ59</accession>
<feature type="region of interest" description="Disordered" evidence="1">
    <location>
        <begin position="24"/>
        <end position="55"/>
    </location>
</feature>
<dbReference type="OMA" id="RQQRVEC"/>
<protein>
    <submittedName>
        <fullName evidence="2">Uncharacterized protein</fullName>
    </submittedName>
</protein>
<evidence type="ECO:0000256" key="1">
    <source>
        <dbReference type="SAM" id="MobiDB-lite"/>
    </source>
</evidence>
<keyword evidence="3" id="KW-1185">Reference proteome</keyword>
<comment type="caution">
    <text evidence="2">The sequence shown here is derived from an EMBL/GenBank/DDBJ whole genome shotgun (WGS) entry which is preliminary data.</text>
</comment>
<feature type="region of interest" description="Disordered" evidence="1">
    <location>
        <begin position="117"/>
        <end position="146"/>
    </location>
</feature>
<sequence>MKPGRLHRCFAPAQSWVANYVGRAAAPPRASPTPPSQPAASLPDMRGNDADDSSPTLKLGEAALLGNDYAAARRAFLKCVGAEPFSYARIVGRAMPSVNECNLRGLSNDDFVATDAAGDGEAQRMPGRDAVPSPATERSAAVKKPVKELSVTSAAAPSASPIHPNPPRWPSLLQLCREVERYTMTRSYLWETSDARTQASVVPRGLLTTSDDYAATPSLLALYPFSVLSRVAEHAVRHAWRGGPHLYPGGIPPERSAVFNFIGCPQLRLEDVASQQWDRAEAAHILLSVVQHPCIQKDLRQRLWTAAQRYHRDLLNDLDALTQGTAAEGRGNDVVEMQGFRTTDAPATVPLADVKRQLFSFPASVHFAVVPSTDASSGKAGESRRVVLQPLSSSHWFHFTSANSDVLRILSERPHTDIFVPPKPFIEVSRAVSGRTRRQKMRTTQDQMWLLLSEMSRLRVLIAYLLHLEEFLYNMRKAASLSPARRKALGGTGDVHPGSARVDAQAAHDAHYVGEVFHFLEVQAHAQLQRRVHNRRFLSKYRMRLAVDDEADEGGIANHTLRGDDVSRSGASRTCLYGQGGVKCFSTVQGLFTAFIQALERGDSWGSVQRSGAADLEVGEREYRKVGSGKLKTGSQHTSQVNSNTFVDLGAESETQEIPLSPDDRNFLEAIVSARPSTPRSMTGDVRSSPSRGRRGRSGERDGCKKP</sequence>
<dbReference type="Proteomes" id="UP000038009">
    <property type="component" value="Unassembled WGS sequence"/>
</dbReference>
<proteinExistence type="predicted"/>
<feature type="region of interest" description="Disordered" evidence="1">
    <location>
        <begin position="672"/>
        <end position="707"/>
    </location>
</feature>
<dbReference type="EMBL" id="LJSK01000230">
    <property type="protein sequence ID" value="KPI84813.1"/>
    <property type="molecule type" value="Genomic_DNA"/>
</dbReference>
<evidence type="ECO:0000313" key="2">
    <source>
        <dbReference type="EMBL" id="KPI84813.1"/>
    </source>
</evidence>
<feature type="compositionally biased region" description="Basic and acidic residues" evidence="1">
    <location>
        <begin position="697"/>
        <end position="707"/>
    </location>
</feature>
<gene>
    <name evidence="2" type="ORF">ABL78_6141</name>
</gene>